<dbReference type="KEGG" id="lbq:CKQ53_14305"/>
<reference evidence="1 2" key="1">
    <citation type="submission" date="2017-08" db="EMBL/GenBank/DDBJ databases">
        <title>Comparative genomics of bacteria isolated from necrotic lesions of AOD affected trees.</title>
        <authorList>
            <person name="Doonan J."/>
            <person name="Denman S."/>
            <person name="McDonald J.E."/>
        </authorList>
    </citation>
    <scope>NUCLEOTIDE SEQUENCE [LARGE SCALE GENOMIC DNA]</scope>
    <source>
        <strain evidence="1 2">477</strain>
    </source>
</reference>
<dbReference type="AlphaFoldDB" id="A0AAD0WLN1"/>
<evidence type="ECO:0000313" key="2">
    <source>
        <dbReference type="Proteomes" id="UP000263881"/>
    </source>
</evidence>
<dbReference type="RefSeq" id="WP_094117583.1">
    <property type="nucleotide sequence ID" value="NZ_CP023009.1"/>
</dbReference>
<dbReference type="InterPro" id="IPR009749">
    <property type="entry name" value="DUF1315"/>
</dbReference>
<gene>
    <name evidence="1" type="ORF">CKQ53_14305</name>
</gene>
<organism evidence="1 2">
    <name type="scientific">Lonsdalea britannica</name>
    <dbReference type="NCBI Taxonomy" id="1082704"/>
    <lineage>
        <taxon>Bacteria</taxon>
        <taxon>Pseudomonadati</taxon>
        <taxon>Pseudomonadota</taxon>
        <taxon>Gammaproteobacteria</taxon>
        <taxon>Enterobacterales</taxon>
        <taxon>Pectobacteriaceae</taxon>
        <taxon>Lonsdalea</taxon>
    </lineage>
</organism>
<sequence>MQMEDVLKVMTPDIYQRLVTAVELGKWPDGVALTSEQKDNALQMVLLWQSRHNAEADHMSINQQGEIEIKSKQALKQRFAASAESIAVLKPQDE</sequence>
<proteinExistence type="predicted"/>
<keyword evidence="2" id="KW-1185">Reference proteome</keyword>
<evidence type="ECO:0000313" key="1">
    <source>
        <dbReference type="EMBL" id="AXW88024.1"/>
    </source>
</evidence>
<dbReference type="Pfam" id="PF07023">
    <property type="entry name" value="DUF1315"/>
    <property type="match status" value="1"/>
</dbReference>
<dbReference type="EMBL" id="CP023009">
    <property type="protein sequence ID" value="AXW88024.1"/>
    <property type="molecule type" value="Genomic_DNA"/>
</dbReference>
<accession>A0AAD0WLN1</accession>
<dbReference type="Proteomes" id="UP000263881">
    <property type="component" value="Chromosome"/>
</dbReference>
<protein>
    <submittedName>
        <fullName evidence="1">DUF1315 domain-containing protein</fullName>
    </submittedName>
</protein>
<name>A0AAD0WLN1_9GAMM</name>